<dbReference type="InterPro" id="IPR005000">
    <property type="entry name" value="Aldolase/citrate-lyase_domain"/>
</dbReference>
<dbReference type="RefSeq" id="WP_070369358.1">
    <property type="nucleotide sequence ID" value="NZ_CP064868.1"/>
</dbReference>
<evidence type="ECO:0000256" key="2">
    <source>
        <dbReference type="ARBA" id="ARBA00022723"/>
    </source>
</evidence>
<dbReference type="Pfam" id="PF03328">
    <property type="entry name" value="HpcH_HpaI"/>
    <property type="match status" value="1"/>
</dbReference>
<proteinExistence type="inferred from homology"/>
<dbReference type="SUPFAM" id="SSF51621">
    <property type="entry name" value="Phosphoenolpyruvate/pyruvate domain"/>
    <property type="match status" value="1"/>
</dbReference>
<dbReference type="InterPro" id="IPR015813">
    <property type="entry name" value="Pyrv/PenolPyrv_kinase-like_dom"/>
</dbReference>
<dbReference type="Proteomes" id="UP001204068">
    <property type="component" value="Unassembled WGS sequence"/>
</dbReference>
<evidence type="ECO:0000313" key="5">
    <source>
        <dbReference type="EMBL" id="MCQ9303936.1"/>
    </source>
</evidence>
<dbReference type="PANTHER" id="PTHR30502">
    <property type="entry name" value="2-KETO-3-DEOXY-L-RHAMNONATE ALDOLASE"/>
    <property type="match status" value="1"/>
</dbReference>
<dbReference type="AlphaFoldDB" id="A0AAW5LH55"/>
<sequence length="249" mass="27632">METYILKEKLNKEQQVIGGFLSLNHTSIIEMMGYSHFDFVVIDNEHGAFSEPDISELVKVSKYVGLTPIVRTVNKSDKIQKVLDSGAHGIQIPMVNNKEEAEYAVQCALFPPLGNRGVSYSIPAAKYGLYNGREYLDHANKQLTIAIQIETEEAIRNIDEILTVDHIDVVFIGKTDLSINLGLDISSKKFQSILDELILKVKNSNKKIGVVTSNELSTAEAIDQGIDYIVVVINSVISNAMKSVTNFKK</sequence>
<dbReference type="InterPro" id="IPR040442">
    <property type="entry name" value="Pyrv_kinase-like_dom_sf"/>
</dbReference>
<keyword evidence="2" id="KW-0479">Metal-binding</keyword>
<evidence type="ECO:0000259" key="4">
    <source>
        <dbReference type="Pfam" id="PF03328"/>
    </source>
</evidence>
<name>A0AAW5LH55_MAMSC</name>
<comment type="similarity">
    <text evidence="1">Belongs to the HpcH/HpaI aldolase family.</text>
</comment>
<dbReference type="GO" id="GO:0046872">
    <property type="term" value="F:metal ion binding"/>
    <property type="evidence" value="ECO:0007669"/>
    <property type="project" value="UniProtKB-KW"/>
</dbReference>
<accession>A0AAW5LH55</accession>
<dbReference type="InterPro" id="IPR050251">
    <property type="entry name" value="HpcH-HpaI_aldolase"/>
</dbReference>
<gene>
    <name evidence="5" type="ORF">NQ032_10030</name>
</gene>
<protein>
    <submittedName>
        <fullName evidence="5">Aldolase/citrate lyase family protein</fullName>
    </submittedName>
</protein>
<organism evidence="5 6">
    <name type="scientific">Mammaliicoccus sciuri</name>
    <name type="common">Staphylococcus sciuri</name>
    <dbReference type="NCBI Taxonomy" id="1296"/>
    <lineage>
        <taxon>Bacteria</taxon>
        <taxon>Bacillati</taxon>
        <taxon>Bacillota</taxon>
        <taxon>Bacilli</taxon>
        <taxon>Bacillales</taxon>
        <taxon>Staphylococcaceae</taxon>
        <taxon>Mammaliicoccus</taxon>
    </lineage>
</organism>
<dbReference type="GO" id="GO:0016832">
    <property type="term" value="F:aldehyde-lyase activity"/>
    <property type="evidence" value="ECO:0007669"/>
    <property type="project" value="TreeGrafter"/>
</dbReference>
<dbReference type="GO" id="GO:0005737">
    <property type="term" value="C:cytoplasm"/>
    <property type="evidence" value="ECO:0007669"/>
    <property type="project" value="TreeGrafter"/>
</dbReference>
<keyword evidence="3 5" id="KW-0456">Lyase</keyword>
<feature type="domain" description="HpcH/HpaI aldolase/citrate lyase" evidence="4">
    <location>
        <begin position="18"/>
        <end position="211"/>
    </location>
</feature>
<dbReference type="Gene3D" id="3.20.20.60">
    <property type="entry name" value="Phosphoenolpyruvate-binding domains"/>
    <property type="match status" value="1"/>
</dbReference>
<reference evidence="5" key="1">
    <citation type="submission" date="2022-07" db="EMBL/GenBank/DDBJ databases">
        <title>Bacterial species isolated from the porcine tonsil microbiota.</title>
        <authorList>
            <person name="Oliveira I.M.F."/>
        </authorList>
    </citation>
    <scope>NUCLEOTIDE SEQUENCE</scope>
    <source>
        <strain evidence="5">8QC2O2</strain>
    </source>
</reference>
<comment type="caution">
    <text evidence="5">The sequence shown here is derived from an EMBL/GenBank/DDBJ whole genome shotgun (WGS) entry which is preliminary data.</text>
</comment>
<evidence type="ECO:0000313" key="6">
    <source>
        <dbReference type="Proteomes" id="UP001204068"/>
    </source>
</evidence>
<dbReference type="EMBL" id="JANILD010000004">
    <property type="protein sequence ID" value="MCQ9303936.1"/>
    <property type="molecule type" value="Genomic_DNA"/>
</dbReference>
<evidence type="ECO:0000256" key="3">
    <source>
        <dbReference type="ARBA" id="ARBA00023239"/>
    </source>
</evidence>
<dbReference type="PANTHER" id="PTHR30502:SF0">
    <property type="entry name" value="PHOSPHOENOLPYRUVATE CARBOXYLASE FAMILY PROTEIN"/>
    <property type="match status" value="1"/>
</dbReference>
<evidence type="ECO:0000256" key="1">
    <source>
        <dbReference type="ARBA" id="ARBA00005568"/>
    </source>
</evidence>